<comment type="caution">
    <text evidence="2">The sequence shown here is derived from an EMBL/GenBank/DDBJ whole genome shotgun (WGS) entry which is preliminary data.</text>
</comment>
<dbReference type="EMBL" id="PGCI01000653">
    <property type="protein sequence ID" value="PLW22774.1"/>
    <property type="molecule type" value="Genomic_DNA"/>
</dbReference>
<accession>A0A2N5TB86</accession>
<evidence type="ECO:0000313" key="2">
    <source>
        <dbReference type="EMBL" id="PLW22774.1"/>
    </source>
</evidence>
<dbReference type="PANTHER" id="PTHR23272">
    <property type="entry name" value="BED FINGER-RELATED"/>
    <property type="match status" value="1"/>
</dbReference>
<gene>
    <name evidence="2" type="ORF">PCASD_14659</name>
</gene>
<dbReference type="GO" id="GO:0046983">
    <property type="term" value="F:protein dimerization activity"/>
    <property type="evidence" value="ECO:0007669"/>
    <property type="project" value="InterPro"/>
</dbReference>
<proteinExistence type="predicted"/>
<evidence type="ECO:0000259" key="1">
    <source>
        <dbReference type="Pfam" id="PF05699"/>
    </source>
</evidence>
<dbReference type="PANTHER" id="PTHR23272:SF161">
    <property type="entry name" value="ZINC FINGER BED DOMAIN-CONTAINING PROTEIN RICESLEEPER 1-LIKE"/>
    <property type="match status" value="1"/>
</dbReference>
<dbReference type="SUPFAM" id="SSF53098">
    <property type="entry name" value="Ribonuclease H-like"/>
    <property type="match status" value="1"/>
</dbReference>
<reference evidence="2 3" key="1">
    <citation type="submission" date="2017-11" db="EMBL/GenBank/DDBJ databases">
        <title>De novo assembly and phasing of dikaryotic genomes from two isolates of Puccinia coronata f. sp. avenae, the causal agent of oat crown rust.</title>
        <authorList>
            <person name="Miller M.E."/>
            <person name="Zhang Y."/>
            <person name="Omidvar V."/>
            <person name="Sperschneider J."/>
            <person name="Schwessinger B."/>
            <person name="Raley C."/>
            <person name="Palmer J.M."/>
            <person name="Garnica D."/>
            <person name="Upadhyaya N."/>
            <person name="Rathjen J."/>
            <person name="Taylor J.M."/>
            <person name="Park R.F."/>
            <person name="Dodds P.N."/>
            <person name="Hirsch C.D."/>
            <person name="Kianian S.F."/>
            <person name="Figueroa M."/>
        </authorList>
    </citation>
    <scope>NUCLEOTIDE SEQUENCE [LARGE SCALE GENOMIC DNA]</scope>
    <source>
        <strain evidence="2">12SD80</strain>
    </source>
</reference>
<dbReference type="Pfam" id="PF05699">
    <property type="entry name" value="Dimer_Tnp_hAT"/>
    <property type="match status" value="1"/>
</dbReference>
<dbReference type="InterPro" id="IPR008906">
    <property type="entry name" value="HATC_C_dom"/>
</dbReference>
<sequence length="159" mass="17499">MNNEEDFNILGWWKSNAERFPGLSKLVKVLLMISMTSVASESAFSTGGHVIDNHRTWLNDETVEAVICAQDWLKSSKHNIPPCCRWVLKGNPRDSILAWPNKQPAGARGITKPDSNSGRSAIWLISARPNPPDYVAGSARLAGRQPKPAQLAPLVIMDV</sequence>
<dbReference type="AlphaFoldDB" id="A0A2N5TB86"/>
<evidence type="ECO:0000313" key="3">
    <source>
        <dbReference type="Proteomes" id="UP000235392"/>
    </source>
</evidence>
<organism evidence="2 3">
    <name type="scientific">Puccinia coronata f. sp. avenae</name>
    <dbReference type="NCBI Taxonomy" id="200324"/>
    <lineage>
        <taxon>Eukaryota</taxon>
        <taxon>Fungi</taxon>
        <taxon>Dikarya</taxon>
        <taxon>Basidiomycota</taxon>
        <taxon>Pucciniomycotina</taxon>
        <taxon>Pucciniomycetes</taxon>
        <taxon>Pucciniales</taxon>
        <taxon>Pucciniaceae</taxon>
        <taxon>Puccinia</taxon>
    </lineage>
</organism>
<name>A0A2N5TB86_9BASI</name>
<dbReference type="InterPro" id="IPR012337">
    <property type="entry name" value="RNaseH-like_sf"/>
</dbReference>
<feature type="domain" description="HAT C-terminal dimerisation" evidence="1">
    <location>
        <begin position="5"/>
        <end position="73"/>
    </location>
</feature>
<dbReference type="Proteomes" id="UP000235392">
    <property type="component" value="Unassembled WGS sequence"/>
</dbReference>
<protein>
    <recommendedName>
        <fullName evidence="1">HAT C-terminal dimerisation domain-containing protein</fullName>
    </recommendedName>
</protein>